<feature type="transmembrane region" description="Helical" evidence="2">
    <location>
        <begin position="257"/>
        <end position="276"/>
    </location>
</feature>
<feature type="transmembrane region" description="Helical" evidence="2">
    <location>
        <begin position="373"/>
        <end position="390"/>
    </location>
</feature>
<sequence length="451" mass="50868">MNCDELQETTQPSCYLIRRPKALQWFYNGRLYKVNEGERQASRFELFLDLLYVAMVANFADSLSEHPDGEHLVKYLLTFAPAWYVWSDLREIGNSFYVDDLLQRLVILWVMALLVLYANNANEVDKDIWAMRTTAGAYMVARFTTLCVFLIASFASYQHRVQARILAGFMFVGILLVVPLFFEGVSIRAKIAVVAVMIFYQEFTWALTLSPWIKRQLKLKYSTAVDIAHEIDRLAAFFIIILGEFVYSIIVGDPAGIGLTSGFVKALCTLVVAFVLNWIYASGEGSAQATHPIRRSAWTAFGFFSLHLPLSASFLIGGHMCAISASSHELEKGQRWLLGGGLGVGMFCLWIYGMLYRAGPRDKDLIMSKIPRISMRLVVAIILVTIPAASEEKLSVENFMIVIMVLFLFVLVWEAVGGLLKGFHIFEPWDDRNPPSEDVDGQDERTNESKA</sequence>
<gene>
    <name evidence="3" type="ORF">VTK73DRAFT_3788</name>
</gene>
<dbReference type="PANTHER" id="PTHR36840:SF1">
    <property type="entry name" value="BLL5714 PROTEIN"/>
    <property type="match status" value="1"/>
</dbReference>
<feature type="compositionally biased region" description="Basic and acidic residues" evidence="1">
    <location>
        <begin position="442"/>
        <end position="451"/>
    </location>
</feature>
<feature type="transmembrane region" description="Helical" evidence="2">
    <location>
        <begin position="101"/>
        <end position="119"/>
    </location>
</feature>
<name>A0ABR3WXQ7_9PEZI</name>
<feature type="transmembrane region" description="Helical" evidence="2">
    <location>
        <begin position="234"/>
        <end position="251"/>
    </location>
</feature>
<keyword evidence="4" id="KW-1185">Reference proteome</keyword>
<keyword evidence="2" id="KW-1133">Transmembrane helix</keyword>
<dbReference type="Proteomes" id="UP001586593">
    <property type="component" value="Unassembled WGS sequence"/>
</dbReference>
<reference evidence="3 4" key="1">
    <citation type="journal article" date="2024" name="Commun. Biol.">
        <title>Comparative genomic analysis of thermophilic fungi reveals convergent evolutionary adaptations and gene losses.</title>
        <authorList>
            <person name="Steindorff A.S."/>
            <person name="Aguilar-Pontes M.V."/>
            <person name="Robinson A.J."/>
            <person name="Andreopoulos B."/>
            <person name="LaButti K."/>
            <person name="Kuo A."/>
            <person name="Mondo S."/>
            <person name="Riley R."/>
            <person name="Otillar R."/>
            <person name="Haridas S."/>
            <person name="Lipzen A."/>
            <person name="Grimwood J."/>
            <person name="Schmutz J."/>
            <person name="Clum A."/>
            <person name="Reid I.D."/>
            <person name="Moisan M.C."/>
            <person name="Butler G."/>
            <person name="Nguyen T.T.M."/>
            <person name="Dewar K."/>
            <person name="Conant G."/>
            <person name="Drula E."/>
            <person name="Henrissat B."/>
            <person name="Hansel C."/>
            <person name="Singer S."/>
            <person name="Hutchinson M.I."/>
            <person name="de Vries R.P."/>
            <person name="Natvig D.O."/>
            <person name="Powell A.J."/>
            <person name="Tsang A."/>
            <person name="Grigoriev I.V."/>
        </authorList>
    </citation>
    <scope>NUCLEOTIDE SEQUENCE [LARGE SCALE GENOMIC DNA]</scope>
    <source>
        <strain evidence="3 4">ATCC 24622</strain>
    </source>
</reference>
<evidence type="ECO:0000256" key="2">
    <source>
        <dbReference type="SAM" id="Phobius"/>
    </source>
</evidence>
<evidence type="ECO:0008006" key="5">
    <source>
        <dbReference type="Google" id="ProtNLM"/>
    </source>
</evidence>
<accession>A0ABR3WXQ7</accession>
<feature type="transmembrane region" description="Helical" evidence="2">
    <location>
        <begin position="165"/>
        <end position="185"/>
    </location>
</feature>
<dbReference type="Pfam" id="PF06772">
    <property type="entry name" value="LtrA"/>
    <property type="match status" value="1"/>
</dbReference>
<dbReference type="PANTHER" id="PTHR36840">
    <property type="entry name" value="BLL5714 PROTEIN"/>
    <property type="match status" value="1"/>
</dbReference>
<keyword evidence="2" id="KW-0812">Transmembrane</keyword>
<evidence type="ECO:0000313" key="4">
    <source>
        <dbReference type="Proteomes" id="UP001586593"/>
    </source>
</evidence>
<feature type="transmembrane region" description="Helical" evidence="2">
    <location>
        <begin position="336"/>
        <end position="353"/>
    </location>
</feature>
<feature type="region of interest" description="Disordered" evidence="1">
    <location>
        <begin position="432"/>
        <end position="451"/>
    </location>
</feature>
<protein>
    <recommendedName>
        <fullName evidence="5">Low temperature requirement protein A</fullName>
    </recommendedName>
</protein>
<evidence type="ECO:0000313" key="3">
    <source>
        <dbReference type="EMBL" id="KAL1868226.1"/>
    </source>
</evidence>
<organism evidence="3 4">
    <name type="scientific">Phialemonium thermophilum</name>
    <dbReference type="NCBI Taxonomy" id="223376"/>
    <lineage>
        <taxon>Eukaryota</taxon>
        <taxon>Fungi</taxon>
        <taxon>Dikarya</taxon>
        <taxon>Ascomycota</taxon>
        <taxon>Pezizomycotina</taxon>
        <taxon>Sordariomycetes</taxon>
        <taxon>Sordariomycetidae</taxon>
        <taxon>Cephalothecales</taxon>
        <taxon>Cephalothecaceae</taxon>
        <taxon>Phialemonium</taxon>
    </lineage>
</organism>
<dbReference type="InterPro" id="IPR010640">
    <property type="entry name" value="Low_temperature_requirement_A"/>
</dbReference>
<keyword evidence="2" id="KW-0472">Membrane</keyword>
<feature type="transmembrane region" description="Helical" evidence="2">
    <location>
        <begin position="396"/>
        <end position="416"/>
    </location>
</feature>
<proteinExistence type="predicted"/>
<feature type="transmembrane region" description="Helical" evidence="2">
    <location>
        <begin position="191"/>
        <end position="213"/>
    </location>
</feature>
<comment type="caution">
    <text evidence="3">The sequence shown here is derived from an EMBL/GenBank/DDBJ whole genome shotgun (WGS) entry which is preliminary data.</text>
</comment>
<feature type="transmembrane region" description="Helical" evidence="2">
    <location>
        <begin position="139"/>
        <end position="158"/>
    </location>
</feature>
<feature type="transmembrane region" description="Helical" evidence="2">
    <location>
        <begin position="297"/>
        <end position="316"/>
    </location>
</feature>
<evidence type="ECO:0000256" key="1">
    <source>
        <dbReference type="SAM" id="MobiDB-lite"/>
    </source>
</evidence>
<dbReference type="EMBL" id="JAZHXJ010000222">
    <property type="protein sequence ID" value="KAL1868226.1"/>
    <property type="molecule type" value="Genomic_DNA"/>
</dbReference>